<reference evidence="2 3" key="1">
    <citation type="submission" date="2016-10" db="EMBL/GenBank/DDBJ databases">
        <title>Pseudoalteromonas amylolytica sp. nov., isolated from the surface seawater.</title>
        <authorList>
            <person name="Wu Y.-H."/>
            <person name="Cheng H."/>
            <person name="Jin X.-B."/>
            <person name="Wang C.-S."/>
            <person name="Xu X.-W."/>
        </authorList>
    </citation>
    <scope>NUCLEOTIDE SEQUENCE [LARGE SCALE GENOMIC DNA]</scope>
    <source>
        <strain evidence="2 3">JCM 12483</strain>
    </source>
</reference>
<evidence type="ECO:0000313" key="2">
    <source>
        <dbReference type="EMBL" id="OHU95425.1"/>
    </source>
</evidence>
<keyword evidence="1" id="KW-0812">Transmembrane</keyword>
<keyword evidence="1" id="KW-0472">Membrane</keyword>
<evidence type="ECO:0000256" key="1">
    <source>
        <dbReference type="SAM" id="Phobius"/>
    </source>
</evidence>
<gene>
    <name evidence="2" type="ORF">BIW53_10870</name>
</gene>
<dbReference type="AlphaFoldDB" id="A0A1S1N9Q3"/>
<sequence length="192" mass="21389">MLDFVTIGFVLSQLWSPIIITPIYLTLIGICIIYGVYTKNINMAHIAGIIFALTGAGYVIFESGLINKATPDENQVLQSILIFGTQLLLCLTATFLLTFRVQLSRRLSKADSIKLTPFDGIFHWIFIYLAIVNLAALLEDMAYLLLDLKSWTPIYDNFEGLIYFAWVLCCSALLSMMICSTKSKPVNGANVS</sequence>
<dbReference type="Proteomes" id="UP000180253">
    <property type="component" value="Unassembled WGS sequence"/>
</dbReference>
<dbReference type="EMBL" id="MNAN01000031">
    <property type="protein sequence ID" value="OHU95425.1"/>
    <property type="molecule type" value="Genomic_DNA"/>
</dbReference>
<name>A0A1S1N9Q3_9GAMM</name>
<feature type="transmembrane region" description="Helical" evidence="1">
    <location>
        <begin position="76"/>
        <end position="99"/>
    </location>
</feature>
<keyword evidence="3" id="KW-1185">Reference proteome</keyword>
<feature type="transmembrane region" description="Helical" evidence="1">
    <location>
        <begin position="44"/>
        <end position="61"/>
    </location>
</feature>
<organism evidence="2 3">
    <name type="scientific">Pseudoalteromonas byunsanensis</name>
    <dbReference type="NCBI Taxonomy" id="327939"/>
    <lineage>
        <taxon>Bacteria</taxon>
        <taxon>Pseudomonadati</taxon>
        <taxon>Pseudomonadota</taxon>
        <taxon>Gammaproteobacteria</taxon>
        <taxon>Alteromonadales</taxon>
        <taxon>Pseudoalteromonadaceae</taxon>
        <taxon>Pseudoalteromonas</taxon>
    </lineage>
</organism>
<feature type="transmembrane region" description="Helical" evidence="1">
    <location>
        <begin position="158"/>
        <end position="179"/>
    </location>
</feature>
<accession>A0A1S1N9Q3</accession>
<keyword evidence="1" id="KW-1133">Transmembrane helix</keyword>
<evidence type="ECO:0000313" key="3">
    <source>
        <dbReference type="Proteomes" id="UP000180253"/>
    </source>
</evidence>
<feature type="transmembrane region" description="Helical" evidence="1">
    <location>
        <begin position="120"/>
        <end position="138"/>
    </location>
</feature>
<protein>
    <submittedName>
        <fullName evidence="2">Uncharacterized protein</fullName>
    </submittedName>
</protein>
<feature type="transmembrane region" description="Helical" evidence="1">
    <location>
        <begin position="14"/>
        <end position="37"/>
    </location>
</feature>
<dbReference type="STRING" id="327939.BIW53_10870"/>
<dbReference type="OrthoDB" id="6289490at2"/>
<comment type="caution">
    <text evidence="2">The sequence shown here is derived from an EMBL/GenBank/DDBJ whole genome shotgun (WGS) entry which is preliminary data.</text>
</comment>
<proteinExistence type="predicted"/>